<accession>A0A0H3BMJ9</accession>
<evidence type="ECO:0000313" key="3">
    <source>
        <dbReference type="Proteomes" id="UP000008824"/>
    </source>
</evidence>
<evidence type="ECO:0000256" key="1">
    <source>
        <dbReference type="SAM" id="MobiDB-lite"/>
    </source>
</evidence>
<reference evidence="2 3" key="1">
    <citation type="journal article" date="2011" name="J. Bacteriol.">
        <title>Comparative genomics of 28 Salmonella enterica isolates: evidence for CRISPR-mediated adaptive sublineage evolution.</title>
        <authorList>
            <person name="Fricke W.F."/>
            <person name="Mammel M.K."/>
            <person name="McDermott P.F."/>
            <person name="Tartera C."/>
            <person name="White D.G."/>
            <person name="Leclerc J.E."/>
            <person name="Ravel J."/>
            <person name="Cebula T.A."/>
        </authorList>
    </citation>
    <scope>NUCLEOTIDE SEQUENCE [LARGE SCALE GENOMIC DNA]</scope>
    <source>
        <strain evidence="2 3">SL254</strain>
    </source>
</reference>
<dbReference type="Proteomes" id="UP000008824">
    <property type="component" value="Chromosome"/>
</dbReference>
<evidence type="ECO:0000313" key="2">
    <source>
        <dbReference type="EMBL" id="ACF62189.1"/>
    </source>
</evidence>
<organism evidence="2 3">
    <name type="scientific">Salmonella newport (strain SL254)</name>
    <dbReference type="NCBI Taxonomy" id="423368"/>
    <lineage>
        <taxon>Bacteria</taxon>
        <taxon>Pseudomonadati</taxon>
        <taxon>Pseudomonadota</taxon>
        <taxon>Gammaproteobacteria</taxon>
        <taxon>Enterobacterales</taxon>
        <taxon>Enterobacteriaceae</taxon>
        <taxon>Salmonella</taxon>
    </lineage>
</organism>
<dbReference type="KEGG" id="see:SNSL254_A4361"/>
<sequence length="45" mass="4741">MQVHEHAGGAPALAANGQNGQARRMQNNAPVACTAKKREIRGKMA</sequence>
<feature type="region of interest" description="Disordered" evidence="1">
    <location>
        <begin position="1"/>
        <end position="45"/>
    </location>
</feature>
<dbReference type="AlphaFoldDB" id="A0A0H3BMJ9"/>
<proteinExistence type="predicted"/>
<dbReference type="HOGENOM" id="CLU_3205000_0_0_6"/>
<feature type="compositionally biased region" description="Polar residues" evidence="1">
    <location>
        <begin position="16"/>
        <end position="29"/>
    </location>
</feature>
<gene>
    <name evidence="2" type="ordered locus">SNSL254_A4361</name>
</gene>
<dbReference type="EMBL" id="CP001113">
    <property type="protein sequence ID" value="ACF62189.1"/>
    <property type="molecule type" value="Genomic_DNA"/>
</dbReference>
<protein>
    <submittedName>
        <fullName evidence="2">Uncharacterized protein</fullName>
    </submittedName>
</protein>
<name>A0A0H3BMJ9_SALNS</name>